<dbReference type="Proteomes" id="UP001056336">
    <property type="component" value="Chromosome"/>
</dbReference>
<organism evidence="5 6">
    <name type="scientific">Jatrophihabitans telluris</name>
    <dbReference type="NCBI Taxonomy" id="2038343"/>
    <lineage>
        <taxon>Bacteria</taxon>
        <taxon>Bacillati</taxon>
        <taxon>Actinomycetota</taxon>
        <taxon>Actinomycetes</taxon>
        <taxon>Jatrophihabitantales</taxon>
        <taxon>Jatrophihabitantaceae</taxon>
        <taxon>Jatrophihabitans</taxon>
    </lineage>
</organism>
<keyword evidence="6" id="KW-1185">Reference proteome</keyword>
<accession>A0ABY4QZR0</accession>
<dbReference type="InterPro" id="IPR008920">
    <property type="entry name" value="TF_FadR/GntR_C"/>
</dbReference>
<dbReference type="Pfam" id="PF00392">
    <property type="entry name" value="GntR"/>
    <property type="match status" value="1"/>
</dbReference>
<name>A0ABY4QZR0_9ACTN</name>
<dbReference type="Gene3D" id="1.10.10.10">
    <property type="entry name" value="Winged helix-like DNA-binding domain superfamily/Winged helix DNA-binding domain"/>
    <property type="match status" value="1"/>
</dbReference>
<evidence type="ECO:0000259" key="4">
    <source>
        <dbReference type="PROSITE" id="PS50949"/>
    </source>
</evidence>
<feature type="domain" description="HTH gntR-type" evidence="4">
    <location>
        <begin position="18"/>
        <end position="85"/>
    </location>
</feature>
<keyword evidence="3" id="KW-0804">Transcription</keyword>
<dbReference type="Gene3D" id="1.20.120.530">
    <property type="entry name" value="GntR ligand-binding domain-like"/>
    <property type="match status" value="1"/>
</dbReference>
<dbReference type="PANTHER" id="PTHR43537">
    <property type="entry name" value="TRANSCRIPTIONAL REGULATOR, GNTR FAMILY"/>
    <property type="match status" value="1"/>
</dbReference>
<dbReference type="PROSITE" id="PS50949">
    <property type="entry name" value="HTH_GNTR"/>
    <property type="match status" value="1"/>
</dbReference>
<dbReference type="Pfam" id="PF07729">
    <property type="entry name" value="FCD"/>
    <property type="match status" value="1"/>
</dbReference>
<protein>
    <submittedName>
        <fullName evidence="5">GntR family transcriptional regulator</fullName>
    </submittedName>
</protein>
<evidence type="ECO:0000256" key="1">
    <source>
        <dbReference type="ARBA" id="ARBA00023015"/>
    </source>
</evidence>
<proteinExistence type="predicted"/>
<reference evidence="5" key="2">
    <citation type="submission" date="2022-05" db="EMBL/GenBank/DDBJ databases">
        <authorList>
            <person name="Kim J.-S."/>
            <person name="Lee K."/>
            <person name="Suh M."/>
            <person name="Eom M."/>
            <person name="Kim J.-S."/>
            <person name="Kim D.-S."/>
            <person name="Ko S.-H."/>
            <person name="Shin Y."/>
            <person name="Lee J.-S."/>
        </authorList>
    </citation>
    <scope>NUCLEOTIDE SEQUENCE</scope>
    <source>
        <strain evidence="5">N237</strain>
    </source>
</reference>
<dbReference type="InterPro" id="IPR036388">
    <property type="entry name" value="WH-like_DNA-bd_sf"/>
</dbReference>
<dbReference type="PANTHER" id="PTHR43537:SF5">
    <property type="entry name" value="UXU OPERON TRANSCRIPTIONAL REGULATOR"/>
    <property type="match status" value="1"/>
</dbReference>
<dbReference type="InterPro" id="IPR011711">
    <property type="entry name" value="GntR_C"/>
</dbReference>
<evidence type="ECO:0000313" key="5">
    <source>
        <dbReference type="EMBL" id="UQX88960.1"/>
    </source>
</evidence>
<reference evidence="5" key="1">
    <citation type="journal article" date="2018" name="Int. J. Syst. Evol. Microbiol.">
        <title>Jatrophihabitans telluris sp. nov., isolated from sediment soil of lava forest wetlands and the emended description of the genus Jatrophihabitans.</title>
        <authorList>
            <person name="Lee K.C."/>
            <person name="Suh M.K."/>
            <person name="Eom M.K."/>
            <person name="Kim K.K."/>
            <person name="Kim J.S."/>
            <person name="Kim D.S."/>
            <person name="Ko S.H."/>
            <person name="Shin Y.K."/>
            <person name="Lee J.S."/>
        </authorList>
    </citation>
    <scope>NUCLEOTIDE SEQUENCE</scope>
    <source>
        <strain evidence="5">N237</strain>
    </source>
</reference>
<dbReference type="EMBL" id="CP097332">
    <property type="protein sequence ID" value="UQX88960.1"/>
    <property type="molecule type" value="Genomic_DNA"/>
</dbReference>
<keyword evidence="1" id="KW-0805">Transcription regulation</keyword>
<gene>
    <name evidence="5" type="ORF">M6D93_02925</name>
</gene>
<dbReference type="SUPFAM" id="SSF46785">
    <property type="entry name" value="Winged helix' DNA-binding domain"/>
    <property type="match status" value="1"/>
</dbReference>
<evidence type="ECO:0000256" key="2">
    <source>
        <dbReference type="ARBA" id="ARBA00023125"/>
    </source>
</evidence>
<dbReference type="RefSeq" id="WP_249772856.1">
    <property type="nucleotide sequence ID" value="NZ_CP097332.1"/>
</dbReference>
<dbReference type="SUPFAM" id="SSF48008">
    <property type="entry name" value="GntR ligand-binding domain-like"/>
    <property type="match status" value="1"/>
</dbReference>
<dbReference type="SMART" id="SM00895">
    <property type="entry name" value="FCD"/>
    <property type="match status" value="1"/>
</dbReference>
<keyword evidence="2" id="KW-0238">DNA-binding</keyword>
<evidence type="ECO:0000256" key="3">
    <source>
        <dbReference type="ARBA" id="ARBA00023163"/>
    </source>
</evidence>
<dbReference type="InterPro" id="IPR000524">
    <property type="entry name" value="Tscrpt_reg_HTH_GntR"/>
</dbReference>
<dbReference type="CDD" id="cd07377">
    <property type="entry name" value="WHTH_GntR"/>
    <property type="match status" value="1"/>
</dbReference>
<evidence type="ECO:0000313" key="6">
    <source>
        <dbReference type="Proteomes" id="UP001056336"/>
    </source>
</evidence>
<dbReference type="InterPro" id="IPR036390">
    <property type="entry name" value="WH_DNA-bd_sf"/>
</dbReference>
<sequence>MDVNDWLGLSTRETPPRLTANQMVQDTLRRAILRGQLAAGSRLVQADIASTLEVSTTPVREALIQLAAEGLIQFDPHRGAVVHEIDLTELREIYEIRTALEEIAVRRAAVRITDDQLDQAAQCIKEMDATDDPATWVERNWQFHFLIEQAAASKRLATVIKTVQNSAILYVAHSVRTNPQRMKEGNKEHAMLLTALRKHDSDDAGKVMTHHLSKTMNLIVREASKD</sequence>
<dbReference type="SMART" id="SM00345">
    <property type="entry name" value="HTH_GNTR"/>
    <property type="match status" value="1"/>
</dbReference>